<dbReference type="PANTHER" id="PTHR48106:SF13">
    <property type="entry name" value="QUINONE OXIDOREDUCTASE-RELATED"/>
    <property type="match status" value="1"/>
</dbReference>
<proteinExistence type="predicted"/>
<dbReference type="InterPro" id="IPR047618">
    <property type="entry name" value="QOR-like"/>
</dbReference>
<dbReference type="CDD" id="cd05286">
    <property type="entry name" value="QOR2"/>
    <property type="match status" value="1"/>
</dbReference>
<keyword evidence="1" id="KW-0521">NADP</keyword>
<dbReference type="InterPro" id="IPR013154">
    <property type="entry name" value="ADH-like_N"/>
</dbReference>
<dbReference type="Pfam" id="PF00107">
    <property type="entry name" value="ADH_zinc_N"/>
    <property type="match status" value="1"/>
</dbReference>
<dbReference type="InterPro" id="IPR036291">
    <property type="entry name" value="NAD(P)-bd_dom_sf"/>
</dbReference>
<keyword evidence="7" id="KW-1185">Reference proteome</keyword>
<dbReference type="PANTHER" id="PTHR48106">
    <property type="entry name" value="QUINONE OXIDOREDUCTASE PIG3-RELATED"/>
    <property type="match status" value="1"/>
</dbReference>
<sequence>MALRHTALLHRLIPRTTSPRIVVTAPLPRPTFTSYPIITNNTTNRRQFANNMAPLPATMKAIEIAQNGGIEVLEHKDVPVPTLADNQVLIRNEFAGVNFIDTYFRSGLYKAPQFPLRLGREAAGEVIAATGAAAAKFPVGSKAVYMEGNAYAEYTAVNASNVISIPDGVSTEVAAAGYLQGLTAWTFIREAANVQPGQWAFVHAAAGGCGSLLVQMLHAIGAKVIASASTDEKLALAKKLGADYTVKSTDDVAAEVKKITNGHGVDAIFDGIGKSTFDLDLEMIARKGNLISFGNASGAVEGVALLRLAPKNVRLMRPVVNNYLVEREELEQYTTELFDMIKNKGIVVSIHDVYPLADAGRAHTDIESRKTTGKLVLKL</sequence>
<evidence type="ECO:0000256" key="1">
    <source>
        <dbReference type="ARBA" id="ARBA00022857"/>
    </source>
</evidence>
<dbReference type="OrthoDB" id="48317at2759"/>
<dbReference type="InterPro" id="IPR020843">
    <property type="entry name" value="ER"/>
</dbReference>
<evidence type="ECO:0000313" key="7">
    <source>
        <dbReference type="Proteomes" id="UP000039046"/>
    </source>
</evidence>
<dbReference type="Proteomes" id="UP000039046">
    <property type="component" value="Unassembled WGS sequence"/>
</dbReference>
<evidence type="ECO:0000256" key="2">
    <source>
        <dbReference type="ARBA" id="ARBA00023002"/>
    </source>
</evidence>
<dbReference type="STRING" id="1531966.A0A0A1THI1"/>
<dbReference type="FunFam" id="3.40.50.720:FF:000053">
    <property type="entry name" value="Quinone oxidoreductase 1"/>
    <property type="match status" value="1"/>
</dbReference>
<dbReference type="GO" id="GO:0070402">
    <property type="term" value="F:NADPH binding"/>
    <property type="evidence" value="ECO:0007669"/>
    <property type="project" value="TreeGrafter"/>
</dbReference>
<evidence type="ECO:0000259" key="5">
    <source>
        <dbReference type="SMART" id="SM00829"/>
    </source>
</evidence>
<feature type="domain" description="Enoyl reductase (ER)" evidence="5">
    <location>
        <begin position="68"/>
        <end position="377"/>
    </location>
</feature>
<protein>
    <recommendedName>
        <fullName evidence="4">Probable quinone oxidoreductase</fullName>
    </recommendedName>
    <alternativeName>
        <fullName evidence="3">NADPH:quinone reductase</fullName>
    </alternativeName>
</protein>
<organism evidence="6 7">
    <name type="scientific">[Torrubiella] hemipterigena</name>
    <dbReference type="NCBI Taxonomy" id="1531966"/>
    <lineage>
        <taxon>Eukaryota</taxon>
        <taxon>Fungi</taxon>
        <taxon>Dikarya</taxon>
        <taxon>Ascomycota</taxon>
        <taxon>Pezizomycotina</taxon>
        <taxon>Sordariomycetes</taxon>
        <taxon>Hypocreomycetidae</taxon>
        <taxon>Hypocreales</taxon>
        <taxon>Clavicipitaceae</taxon>
        <taxon>Clavicipitaceae incertae sedis</taxon>
        <taxon>'Torrubiella' clade</taxon>
    </lineage>
</organism>
<dbReference type="EMBL" id="CDHN01000003">
    <property type="protein sequence ID" value="CEJ89975.1"/>
    <property type="molecule type" value="Genomic_DNA"/>
</dbReference>
<name>A0A0A1THI1_9HYPO</name>
<dbReference type="InterPro" id="IPR013149">
    <property type="entry name" value="ADH-like_C"/>
</dbReference>
<dbReference type="SUPFAM" id="SSF51735">
    <property type="entry name" value="NAD(P)-binding Rossmann-fold domains"/>
    <property type="match status" value="1"/>
</dbReference>
<dbReference type="InterPro" id="IPR011032">
    <property type="entry name" value="GroES-like_sf"/>
</dbReference>
<dbReference type="GO" id="GO:0035925">
    <property type="term" value="F:mRNA 3'-UTR AU-rich region binding"/>
    <property type="evidence" value="ECO:0007669"/>
    <property type="project" value="TreeGrafter"/>
</dbReference>
<dbReference type="SUPFAM" id="SSF50129">
    <property type="entry name" value="GroES-like"/>
    <property type="match status" value="1"/>
</dbReference>
<dbReference type="HOGENOM" id="CLU_026673_3_1_1"/>
<evidence type="ECO:0000256" key="3">
    <source>
        <dbReference type="ARBA" id="ARBA00043088"/>
    </source>
</evidence>
<evidence type="ECO:0000256" key="4">
    <source>
        <dbReference type="ARBA" id="ARBA00070796"/>
    </source>
</evidence>
<dbReference type="Gene3D" id="3.90.180.10">
    <property type="entry name" value="Medium-chain alcohol dehydrogenases, catalytic domain"/>
    <property type="match status" value="1"/>
</dbReference>
<dbReference type="GO" id="GO:0005829">
    <property type="term" value="C:cytosol"/>
    <property type="evidence" value="ECO:0007669"/>
    <property type="project" value="TreeGrafter"/>
</dbReference>
<dbReference type="GO" id="GO:0003960">
    <property type="term" value="F:quinone reductase (NADPH) activity"/>
    <property type="evidence" value="ECO:0007669"/>
    <property type="project" value="InterPro"/>
</dbReference>
<accession>A0A0A1THI1</accession>
<dbReference type="Gene3D" id="3.40.50.720">
    <property type="entry name" value="NAD(P)-binding Rossmann-like Domain"/>
    <property type="match status" value="1"/>
</dbReference>
<evidence type="ECO:0000313" key="6">
    <source>
        <dbReference type="EMBL" id="CEJ89975.1"/>
    </source>
</evidence>
<dbReference type="SMART" id="SM00829">
    <property type="entry name" value="PKS_ER"/>
    <property type="match status" value="1"/>
</dbReference>
<dbReference type="Pfam" id="PF08240">
    <property type="entry name" value="ADH_N"/>
    <property type="match status" value="1"/>
</dbReference>
<reference evidence="6 7" key="1">
    <citation type="journal article" date="2015" name="Genome Announc.">
        <title>Draft Genome Sequence and Gene Annotation of the Entomopathogenic Fungus Verticillium hemipterigenum.</title>
        <authorList>
            <person name="Horn F."/>
            <person name="Habel A."/>
            <person name="Scharf D.H."/>
            <person name="Dworschak J."/>
            <person name="Brakhage A.A."/>
            <person name="Guthke R."/>
            <person name="Hertweck C."/>
            <person name="Linde J."/>
        </authorList>
    </citation>
    <scope>NUCLEOTIDE SEQUENCE [LARGE SCALE GENOMIC DNA]</scope>
</reference>
<gene>
    <name evidence="6" type="ORF">VHEMI05789</name>
</gene>
<dbReference type="AlphaFoldDB" id="A0A0A1THI1"/>
<keyword evidence="2" id="KW-0560">Oxidoreductase</keyword>